<reference evidence="11" key="1">
    <citation type="submission" date="2018-02" db="EMBL/GenBank/DDBJ databases">
        <authorList>
            <person name="Moore K."/>
            <person name="Momper L."/>
        </authorList>
    </citation>
    <scope>NUCLEOTIDE SEQUENCE [LARGE SCALE GENOMIC DNA]</scope>
    <source>
        <strain evidence="11">ULC18</strain>
    </source>
</reference>
<dbReference type="OrthoDB" id="420396at2"/>
<evidence type="ECO:0000313" key="10">
    <source>
        <dbReference type="EMBL" id="PSB23715.1"/>
    </source>
</evidence>
<dbReference type="SMART" id="SM01094">
    <property type="entry name" value="CpcD"/>
    <property type="match status" value="1"/>
</dbReference>
<organism evidence="10 11">
    <name type="scientific">Stenomitos frigidus ULC18</name>
    <dbReference type="NCBI Taxonomy" id="2107698"/>
    <lineage>
        <taxon>Bacteria</taxon>
        <taxon>Bacillati</taxon>
        <taxon>Cyanobacteriota</taxon>
        <taxon>Cyanophyceae</taxon>
        <taxon>Leptolyngbyales</taxon>
        <taxon>Leptolyngbyaceae</taxon>
        <taxon>Stenomitos</taxon>
    </lineage>
</organism>
<dbReference type="GO" id="GO:0031676">
    <property type="term" value="C:plasma membrane-derived thylakoid membrane"/>
    <property type="evidence" value="ECO:0007669"/>
    <property type="project" value="UniProtKB-SubCell"/>
</dbReference>
<accession>A0A2T1DTB4</accession>
<evidence type="ECO:0000259" key="8">
    <source>
        <dbReference type="PROSITE" id="PS51441"/>
    </source>
</evidence>
<dbReference type="InterPro" id="IPR038255">
    <property type="entry name" value="PBS_linker_sf"/>
</dbReference>
<dbReference type="AlphaFoldDB" id="A0A2T1DTB4"/>
<evidence type="ECO:0000259" key="9">
    <source>
        <dbReference type="PROSITE" id="PS51445"/>
    </source>
</evidence>
<evidence type="ECO:0000256" key="5">
    <source>
        <dbReference type="ARBA" id="ARBA00023078"/>
    </source>
</evidence>
<dbReference type="PIRSF" id="PIRSF005898">
    <property type="entry name" value="Phycobilisome_CpeC/CpcI"/>
    <property type="match status" value="1"/>
</dbReference>
<gene>
    <name evidence="10" type="ORF">C7B82_29730</name>
</gene>
<protein>
    <submittedName>
        <fullName evidence="10">Photosystem I reaction center subunit XII</fullName>
    </submittedName>
</protein>
<feature type="domain" description="CpcD-like" evidence="8">
    <location>
        <begin position="238"/>
        <end position="290"/>
    </location>
</feature>
<evidence type="ECO:0000313" key="11">
    <source>
        <dbReference type="Proteomes" id="UP000239576"/>
    </source>
</evidence>
<dbReference type="Pfam" id="PF01383">
    <property type="entry name" value="CpcD"/>
    <property type="match status" value="1"/>
</dbReference>
<comment type="similarity">
    <text evidence="7">Belongs to the phycobilisome linker protein family.</text>
</comment>
<dbReference type="GO" id="GO:0015979">
    <property type="term" value="P:photosynthesis"/>
    <property type="evidence" value="ECO:0007669"/>
    <property type="project" value="UniProtKB-KW"/>
</dbReference>
<dbReference type="InterPro" id="IPR016470">
    <property type="entry name" value="Phycobilisome"/>
</dbReference>
<dbReference type="InterPro" id="IPR008213">
    <property type="entry name" value="CpcD-like_dom"/>
</dbReference>
<evidence type="ECO:0000256" key="6">
    <source>
        <dbReference type="ARBA" id="ARBA00023136"/>
    </source>
</evidence>
<dbReference type="Pfam" id="PF00427">
    <property type="entry name" value="PBS_linker_poly"/>
    <property type="match status" value="1"/>
</dbReference>
<keyword evidence="5" id="KW-0793">Thylakoid</keyword>
<dbReference type="InterPro" id="IPR001297">
    <property type="entry name" value="PBS_linker_dom"/>
</dbReference>
<evidence type="ECO:0000256" key="3">
    <source>
        <dbReference type="ARBA" id="ARBA00022549"/>
    </source>
</evidence>
<feature type="domain" description="PBS-linker" evidence="9">
    <location>
        <begin position="1"/>
        <end position="181"/>
    </location>
</feature>
<keyword evidence="3" id="KW-0042">Antenna complex</keyword>
<evidence type="ECO:0000256" key="4">
    <source>
        <dbReference type="ARBA" id="ARBA00022738"/>
    </source>
</evidence>
<keyword evidence="11" id="KW-1185">Reference proteome</keyword>
<dbReference type="PROSITE" id="PS51445">
    <property type="entry name" value="PBS_LINKER"/>
    <property type="match status" value="1"/>
</dbReference>
<dbReference type="GO" id="GO:0030089">
    <property type="term" value="C:phycobilisome"/>
    <property type="evidence" value="ECO:0007669"/>
    <property type="project" value="UniProtKB-UniRule"/>
</dbReference>
<name>A0A2T1DTB4_9CYAN</name>
<dbReference type="RefSeq" id="WP_106260833.1">
    <property type="nucleotide sequence ID" value="NZ_CAWNSW010000143.1"/>
</dbReference>
<evidence type="ECO:0000256" key="1">
    <source>
        <dbReference type="ARBA" id="ARBA00004445"/>
    </source>
</evidence>
<keyword evidence="2" id="KW-0602">Photosynthesis</keyword>
<reference evidence="10 11" key="2">
    <citation type="submission" date="2018-03" db="EMBL/GenBank/DDBJ databases">
        <title>The ancient ancestry and fast evolution of plastids.</title>
        <authorList>
            <person name="Moore K.R."/>
            <person name="Magnabosco C."/>
            <person name="Momper L."/>
            <person name="Gold D.A."/>
            <person name="Bosak T."/>
            <person name="Fournier G.P."/>
        </authorList>
    </citation>
    <scope>NUCLEOTIDE SEQUENCE [LARGE SCALE GENOMIC DNA]</scope>
    <source>
        <strain evidence="10 11">ULC18</strain>
    </source>
</reference>
<sequence length="290" mass="31705">MAITTAASRLGTSAFSDAAPIELRPNATKGEIEAVILAVYRQVLGNPHLLTSERLVIAESLLRDGKITVQEFVRQVAKSDLYKQKFFHSSFQSRTIELNYKHLLGRVPYDQSEITDHMNIYQDKGYEADIDSYIDSSEYQTYFGETIVPYYRDLVTTGIGQKSVGFTRLFQLYRGASNSDLAQLTGNAPRLVKDLARNAASTIVPPSGSGAGGYAFLPAAKGDDAVSAFGGSKAFGSGRLFRVEVAGISGPGYPKVRRVNKSVIIPYEELTPHMQRVQRQGGKIASITPL</sequence>
<dbReference type="PANTHER" id="PTHR34011">
    <property type="entry name" value="PHYCOBILISOME 32.1 KDA LINKER POLYPEPTIDE, PHYCOCYANIN-ASSOCIATED, ROD 2-RELATED"/>
    <property type="match status" value="1"/>
</dbReference>
<dbReference type="Proteomes" id="UP000239576">
    <property type="component" value="Unassembled WGS sequence"/>
</dbReference>
<keyword evidence="6" id="KW-0472">Membrane</keyword>
<evidence type="ECO:0000256" key="2">
    <source>
        <dbReference type="ARBA" id="ARBA00022531"/>
    </source>
</evidence>
<dbReference type="PANTHER" id="PTHR34011:SF6">
    <property type="entry name" value="PHYCOBILIPROTEIN APCE"/>
    <property type="match status" value="1"/>
</dbReference>
<dbReference type="Gene3D" id="1.10.3130.20">
    <property type="entry name" value="Phycobilisome linker domain"/>
    <property type="match status" value="1"/>
</dbReference>
<comment type="caution">
    <text evidence="10">The sequence shown here is derived from an EMBL/GenBank/DDBJ whole genome shotgun (WGS) entry which is preliminary data.</text>
</comment>
<keyword evidence="4 7" id="KW-0605">Phycobilisome</keyword>
<evidence type="ECO:0000256" key="7">
    <source>
        <dbReference type="PROSITE-ProRule" id="PRU00775"/>
    </source>
</evidence>
<proteinExistence type="inferred from homology"/>
<dbReference type="PROSITE" id="PS51441">
    <property type="entry name" value="CPCD_LIKE"/>
    <property type="match status" value="1"/>
</dbReference>
<comment type="subcellular location">
    <subcellularLocation>
        <location evidence="1">Cellular thylakoid membrane</location>
        <topology evidence="1">Peripheral membrane protein</topology>
        <orientation evidence="1">Cytoplasmic side</orientation>
    </subcellularLocation>
</comment>
<dbReference type="EMBL" id="PVWK01000159">
    <property type="protein sequence ID" value="PSB23715.1"/>
    <property type="molecule type" value="Genomic_DNA"/>
</dbReference>